<comment type="caution">
    <text evidence="2">The sequence shown here is derived from an EMBL/GenBank/DDBJ whole genome shotgun (WGS) entry which is preliminary data.</text>
</comment>
<feature type="transmembrane region" description="Helical" evidence="1">
    <location>
        <begin position="116"/>
        <end position="136"/>
    </location>
</feature>
<feature type="transmembrane region" description="Helical" evidence="1">
    <location>
        <begin position="337"/>
        <end position="361"/>
    </location>
</feature>
<proteinExistence type="predicted"/>
<reference evidence="2 3" key="1">
    <citation type="submission" date="2012-08" db="EMBL/GenBank/DDBJ databases">
        <title>Whole genome shotgun sequence of Austwickia chelonae NBRC 105200.</title>
        <authorList>
            <person name="Yoshida I."/>
            <person name="Hosoyama A."/>
            <person name="Tsuchikane K."/>
            <person name="Katsumata H."/>
            <person name="Ando Y."/>
            <person name="Ohji S."/>
            <person name="Hamada M."/>
            <person name="Tamura T."/>
            <person name="Yamazoe A."/>
            <person name="Yamazaki S."/>
            <person name="Fujita N."/>
        </authorList>
    </citation>
    <scope>NUCLEOTIDE SEQUENCE [LARGE SCALE GENOMIC DNA]</scope>
    <source>
        <strain evidence="2 3">NBRC 105200</strain>
    </source>
</reference>
<feature type="transmembrane region" description="Helical" evidence="1">
    <location>
        <begin position="271"/>
        <end position="288"/>
    </location>
</feature>
<feature type="transmembrane region" description="Helical" evidence="1">
    <location>
        <begin position="142"/>
        <end position="164"/>
    </location>
</feature>
<keyword evidence="1" id="KW-1133">Transmembrane helix</keyword>
<evidence type="ECO:0008006" key="4">
    <source>
        <dbReference type="Google" id="ProtNLM"/>
    </source>
</evidence>
<dbReference type="eggNOG" id="ENOG5033N6C">
    <property type="taxonomic scope" value="Bacteria"/>
</dbReference>
<keyword evidence="1" id="KW-0812">Transmembrane</keyword>
<organism evidence="2 3">
    <name type="scientific">Austwickia chelonae NBRC 105200</name>
    <dbReference type="NCBI Taxonomy" id="1184607"/>
    <lineage>
        <taxon>Bacteria</taxon>
        <taxon>Bacillati</taxon>
        <taxon>Actinomycetota</taxon>
        <taxon>Actinomycetes</taxon>
        <taxon>Micrococcales</taxon>
        <taxon>Dermatophilaceae</taxon>
        <taxon>Austwickia</taxon>
    </lineage>
</organism>
<feature type="transmembrane region" description="Helical" evidence="1">
    <location>
        <begin position="295"/>
        <end position="313"/>
    </location>
</feature>
<sequence>MVLAGTVGVILLAHLAYWMYAFHFHVLQGDDYYNATVSGHPYGRLSFSEWIASYVYDYTSLNGRFADTLVRALLAPGPWFWQVVGPLLFTAVVTLVWLWGLSASSGVRRWASGRSVALLVGSATLFPVMIATKLAVAGDVLFWMSATVSYVFTVFFALIGGFVLMRVASGRKVGVPLLVVGSLAIVVTHLMHEQGSVGMAALVIATWIVTRRGHRGPALWVCTAASVAGLVAQAVAPGYWLRLTEFNSPETAQSGNRLAQLANGTQALVDTGWSFVLMVSFFVVAAAWSRRRDTLVIIGGCLALTGGIGSWLISRHRLTRSTLRVMTTNEPFANDRIAMVAAIAVGLLVLCVVGLLIVTIAGRDVLGPIPAMAVLAAMGGGAIPWVIGLLSFRAYLPTNVWLAVAVVASAHVLLTPIPRPQTETRPESADATVKADAAAAAKAGEAAAEPAGTPAAETPAATVKAKGKSSLRKIFAKMPSVPGVHPVALWLVAGTLVLAIASSAWPAALTIRATQANAATWEKTAHQIDEAKAGRCKQIAMPARWPTPAYLYSNGIQSPRYADKIHRYYDLPKDVKLVYGGKPADCARR</sequence>
<feature type="transmembrane region" description="Helical" evidence="1">
    <location>
        <begin position="79"/>
        <end position="104"/>
    </location>
</feature>
<feature type="transmembrane region" description="Helical" evidence="1">
    <location>
        <begin position="196"/>
        <end position="211"/>
    </location>
</feature>
<gene>
    <name evidence="2" type="ORF">AUCHE_09_00680</name>
</gene>
<keyword evidence="3" id="KW-1185">Reference proteome</keyword>
<feature type="transmembrane region" description="Helical" evidence="1">
    <location>
        <begin position="218"/>
        <end position="240"/>
    </location>
</feature>
<evidence type="ECO:0000256" key="1">
    <source>
        <dbReference type="SAM" id="Phobius"/>
    </source>
</evidence>
<dbReference type="Proteomes" id="UP000008495">
    <property type="component" value="Unassembled WGS sequence"/>
</dbReference>
<dbReference type="STRING" id="100225.SAMN05421595_2732"/>
<dbReference type="EMBL" id="BAGZ01000009">
    <property type="protein sequence ID" value="GAB78463.1"/>
    <property type="molecule type" value="Genomic_DNA"/>
</dbReference>
<keyword evidence="1" id="KW-0472">Membrane</keyword>
<feature type="transmembrane region" description="Helical" evidence="1">
    <location>
        <begin position="173"/>
        <end position="190"/>
    </location>
</feature>
<dbReference type="AlphaFoldDB" id="K6V8B4"/>
<evidence type="ECO:0000313" key="3">
    <source>
        <dbReference type="Proteomes" id="UP000008495"/>
    </source>
</evidence>
<feature type="transmembrane region" description="Helical" evidence="1">
    <location>
        <begin position="487"/>
        <end position="508"/>
    </location>
</feature>
<name>K6V8B4_9MICO</name>
<dbReference type="InterPro" id="IPR045691">
    <property type="entry name" value="DUF6056"/>
</dbReference>
<evidence type="ECO:0000313" key="2">
    <source>
        <dbReference type="EMBL" id="GAB78463.1"/>
    </source>
</evidence>
<dbReference type="Pfam" id="PF19528">
    <property type="entry name" value="DUF6056"/>
    <property type="match status" value="1"/>
</dbReference>
<accession>K6V8B4</accession>
<feature type="transmembrane region" description="Helical" evidence="1">
    <location>
        <begin position="373"/>
        <end position="394"/>
    </location>
</feature>
<protein>
    <recommendedName>
        <fullName evidence="4">Glycosyltransferase RgtA/B/C/D-like domain-containing protein</fullName>
    </recommendedName>
</protein>